<dbReference type="AlphaFoldDB" id="A0AAP0CBN0"/>
<dbReference type="PANTHER" id="PTHR12606:SF141">
    <property type="entry name" value="GH15225P-RELATED"/>
    <property type="match status" value="1"/>
</dbReference>
<dbReference type="GO" id="GO:0006508">
    <property type="term" value="P:proteolysis"/>
    <property type="evidence" value="ECO:0007669"/>
    <property type="project" value="UniProtKB-KW"/>
</dbReference>
<dbReference type="Proteomes" id="UP001408789">
    <property type="component" value="Unassembled WGS sequence"/>
</dbReference>
<reference evidence="6 7" key="1">
    <citation type="submission" date="2024-04" db="EMBL/GenBank/DDBJ databases">
        <title>The reference genome of an endangered Asteraceae, Deinandra increscens subsp. villosa, native to the Central Coast of California.</title>
        <authorList>
            <person name="Guilliams M."/>
            <person name="Hasenstab-Lehman K."/>
            <person name="Meyer R."/>
            <person name="Mcevoy S."/>
        </authorList>
    </citation>
    <scope>NUCLEOTIDE SEQUENCE [LARGE SCALE GENOMIC DNA]</scope>
    <source>
        <tissue evidence="6">Leaf</tissue>
    </source>
</reference>
<evidence type="ECO:0000313" key="7">
    <source>
        <dbReference type="Proteomes" id="UP001408789"/>
    </source>
</evidence>
<dbReference type="EMBL" id="JBCNJP010000660">
    <property type="protein sequence ID" value="KAK9050634.1"/>
    <property type="molecule type" value="Genomic_DNA"/>
</dbReference>
<gene>
    <name evidence="6" type="ORF">SSX86_030397</name>
</gene>
<accession>A0AAP0CBN0</accession>
<keyword evidence="3" id="KW-0378">Hydrolase</keyword>
<dbReference type="InterPro" id="IPR003653">
    <property type="entry name" value="Peptidase_C48_C"/>
</dbReference>
<dbReference type="GO" id="GO:0016929">
    <property type="term" value="F:deSUMOylase activity"/>
    <property type="evidence" value="ECO:0007669"/>
    <property type="project" value="TreeGrafter"/>
</dbReference>
<dbReference type="GO" id="GO:0005634">
    <property type="term" value="C:nucleus"/>
    <property type="evidence" value="ECO:0007669"/>
    <property type="project" value="TreeGrafter"/>
</dbReference>
<comment type="similarity">
    <text evidence="1">Belongs to the peptidase C48 family.</text>
</comment>
<evidence type="ECO:0000256" key="3">
    <source>
        <dbReference type="ARBA" id="ARBA00022801"/>
    </source>
</evidence>
<proteinExistence type="inferred from homology"/>
<dbReference type="InterPro" id="IPR038765">
    <property type="entry name" value="Papain-like_cys_pep_sf"/>
</dbReference>
<evidence type="ECO:0000259" key="5">
    <source>
        <dbReference type="PROSITE" id="PS50600"/>
    </source>
</evidence>
<name>A0AAP0CBN0_9ASTR</name>
<dbReference type="Pfam" id="PF02902">
    <property type="entry name" value="Peptidase_C48"/>
    <property type="match status" value="1"/>
</dbReference>
<evidence type="ECO:0000256" key="1">
    <source>
        <dbReference type="ARBA" id="ARBA00005234"/>
    </source>
</evidence>
<keyword evidence="7" id="KW-1185">Reference proteome</keyword>
<organism evidence="6 7">
    <name type="scientific">Deinandra increscens subsp. villosa</name>
    <dbReference type="NCBI Taxonomy" id="3103831"/>
    <lineage>
        <taxon>Eukaryota</taxon>
        <taxon>Viridiplantae</taxon>
        <taxon>Streptophyta</taxon>
        <taxon>Embryophyta</taxon>
        <taxon>Tracheophyta</taxon>
        <taxon>Spermatophyta</taxon>
        <taxon>Magnoliopsida</taxon>
        <taxon>eudicotyledons</taxon>
        <taxon>Gunneridae</taxon>
        <taxon>Pentapetalae</taxon>
        <taxon>asterids</taxon>
        <taxon>campanulids</taxon>
        <taxon>Asterales</taxon>
        <taxon>Asteraceae</taxon>
        <taxon>Asteroideae</taxon>
        <taxon>Heliantheae alliance</taxon>
        <taxon>Madieae</taxon>
        <taxon>Madiinae</taxon>
        <taxon>Deinandra</taxon>
    </lineage>
</organism>
<dbReference type="GO" id="GO:0016926">
    <property type="term" value="P:protein desumoylation"/>
    <property type="evidence" value="ECO:0007669"/>
    <property type="project" value="TreeGrafter"/>
</dbReference>
<dbReference type="PANTHER" id="PTHR12606">
    <property type="entry name" value="SENTRIN/SUMO-SPECIFIC PROTEASE"/>
    <property type="match status" value="1"/>
</dbReference>
<sequence length="486" mass="56914">MWVLETFPEFRIKFTNNYLDGCIPRCFGPRGCGVVTWEEAVGIMRRADKVKEYRPTFLTPTAVEASQFWWITSFEAITNQSWATFQQRALEAGLSQKVIEPEVEAIVGYIEEPPQEDFVGLEIWQPPPNLPQINTVVQEDQQMDIIIKNQKEHGLYLEKIMTNLEAIRNDCFGSCSASNSAVSPEIRLKTYKIENEKDVSKLLEKTDEEPLFEEPICSDQRNSKRMREVGPSEPSAYLIFKEKKRVPVTDLSKDEIVNFSRCGVNVKLSLTNGVDVTPEFWKRLLMVDGDSGWLMDDHIWAWSTYLYYSRKPTDRWCILPPWFHNTKLLKSFGDGTDQPYPHILDTDVVYIPVNEQCHWFLIAFNLNNWSYTVYDSLEEPGCSGLVDEKTKKLVYRFSHWLWLFDFYKKRSNTTEFEEFIRTYEEDVPQQIRTSDCGVWLCMFLEWLTSFENISGRIEDRKDGPLQYRLTMAKIFFQHRIASEPNL</sequence>
<protein>
    <recommendedName>
        <fullName evidence="5">Ubiquitin-like protease family profile domain-containing protein</fullName>
    </recommendedName>
</protein>
<evidence type="ECO:0000313" key="6">
    <source>
        <dbReference type="EMBL" id="KAK9050634.1"/>
    </source>
</evidence>
<evidence type="ECO:0000256" key="2">
    <source>
        <dbReference type="ARBA" id="ARBA00022670"/>
    </source>
</evidence>
<evidence type="ECO:0000256" key="4">
    <source>
        <dbReference type="ARBA" id="ARBA00022807"/>
    </source>
</evidence>
<feature type="domain" description="Ubiquitin-like protease family profile" evidence="5">
    <location>
        <begin position="274"/>
        <end position="447"/>
    </location>
</feature>
<dbReference type="Gene3D" id="3.40.395.10">
    <property type="entry name" value="Adenoviral Proteinase, Chain A"/>
    <property type="match status" value="1"/>
</dbReference>
<keyword evidence="4" id="KW-0788">Thiol protease</keyword>
<keyword evidence="2" id="KW-0645">Protease</keyword>
<comment type="caution">
    <text evidence="6">The sequence shown here is derived from an EMBL/GenBank/DDBJ whole genome shotgun (WGS) entry which is preliminary data.</text>
</comment>
<dbReference type="PROSITE" id="PS50600">
    <property type="entry name" value="ULP_PROTEASE"/>
    <property type="match status" value="1"/>
</dbReference>
<dbReference type="SUPFAM" id="SSF54001">
    <property type="entry name" value="Cysteine proteinases"/>
    <property type="match status" value="1"/>
</dbReference>